<comment type="catalytic activity">
    <reaction evidence="17">
        <text>glycyl-L-cysteinyl-[protein] + cholesterol + H(+) = [protein]-C-terminal glycyl cholesterol ester + N-terminal L-cysteinyl-[protein]</text>
        <dbReference type="Rhea" id="RHEA:59504"/>
        <dbReference type="Rhea" id="RHEA-COMP:12707"/>
        <dbReference type="Rhea" id="RHEA-COMP:15369"/>
        <dbReference type="Rhea" id="RHEA-COMP:15374"/>
        <dbReference type="ChEBI" id="CHEBI:15378"/>
        <dbReference type="ChEBI" id="CHEBI:16113"/>
        <dbReference type="ChEBI" id="CHEBI:65250"/>
        <dbReference type="ChEBI" id="CHEBI:143135"/>
        <dbReference type="ChEBI" id="CHEBI:143140"/>
    </reaction>
    <physiologicalReaction direction="left-to-right" evidence="17">
        <dbReference type="Rhea" id="RHEA:59505"/>
    </physiologicalReaction>
</comment>
<keyword evidence="6" id="KW-0709">Segmentation polarity protein</keyword>
<keyword evidence="7" id="KW-0479">Metal-binding</keyword>
<sequence>MNMLIPLLNRETSWSGGCYRTRWKRTSLLLLTVLLLTETASGCGPGRSGYRRRVDHRLTPLVFKQHIPNVSEKTLTASGLPEKSISRDDPRFKDLVPNYNQDIVFKDEEGTGADRLMTRRCKEKLDTLAISVMNEWPGVKVRVTEAWDEERFHASESLHYEGRAVDITTNDRDRTKYGTLARLAVEAGFDWVYYESRSHIHCSVKSESTDEARSGGCFHGNGVVTTRKGLLRLSEVRVGDEVLAVDRFGHPVFSEVLLFLDRDTESKRQFYVIVTEEGIKITLTPNHLIYLVTANSSVENMSNSSVTYARNVEPGDFIYVHMRTAQHELQLQRVKHVNVRTDVGVVAPLTREGNLIVDNVLASCYAIIDDQSLAHWSFGPVRLIKNLKDSIFHILQRLHILSERTVLNKRDKSHQKGIHWYAELLYSVAPYVLPKVNLYD</sequence>
<evidence type="ECO:0000313" key="22">
    <source>
        <dbReference type="Proteomes" id="UP000694941"/>
    </source>
</evidence>
<keyword evidence="18" id="KW-0256">Endoplasmic reticulum</keyword>
<keyword evidence="11" id="KW-0106">Calcium</keyword>
<evidence type="ECO:0000256" key="5">
    <source>
        <dbReference type="ARBA" id="ARBA00022679"/>
    </source>
</evidence>
<dbReference type="Pfam" id="PF01085">
    <property type="entry name" value="HH_signal"/>
    <property type="match status" value="1"/>
</dbReference>
<keyword evidence="13" id="KW-0564">Palmitate</keyword>
<comment type="similarity">
    <text evidence="1 18">Belongs to the hedgehog family.</text>
</comment>
<comment type="function">
    <molecule>Protein hedgehog N-product</molecule>
    <text evidence="18">The dually lipidated hedgehog protein N-product is a morphogen which is essential for a variety of patterning events during development.</text>
</comment>
<keyword evidence="4 18" id="KW-0645">Protease</keyword>
<evidence type="ECO:0000256" key="10">
    <source>
        <dbReference type="ARBA" id="ARBA00022813"/>
    </source>
</evidence>
<feature type="signal peptide" evidence="19">
    <location>
        <begin position="1"/>
        <end position="42"/>
    </location>
</feature>
<keyword evidence="9 18" id="KW-0378">Hydrolase</keyword>
<evidence type="ECO:0000256" key="17">
    <source>
        <dbReference type="ARBA" id="ARBA00048589"/>
    </source>
</evidence>
<evidence type="ECO:0000256" key="13">
    <source>
        <dbReference type="ARBA" id="ARBA00023139"/>
    </source>
</evidence>
<keyword evidence="2 18" id="KW-0217">Developmental protein</keyword>
<evidence type="ECO:0000256" key="14">
    <source>
        <dbReference type="ARBA" id="ARBA00023288"/>
    </source>
</evidence>
<evidence type="ECO:0000313" key="23">
    <source>
        <dbReference type="RefSeq" id="XP_022252215.1"/>
    </source>
</evidence>
<dbReference type="InterPro" id="IPR001767">
    <property type="entry name" value="Hedgehog_Hint"/>
</dbReference>
<dbReference type="SMART" id="SM00305">
    <property type="entry name" value="HintC"/>
    <property type="match status" value="1"/>
</dbReference>
<dbReference type="PRINTS" id="PR00632">
    <property type="entry name" value="SONICHHOG"/>
</dbReference>
<dbReference type="InterPro" id="IPR003587">
    <property type="entry name" value="Hint_dom_N"/>
</dbReference>
<evidence type="ECO:0000256" key="16">
    <source>
        <dbReference type="ARBA" id="ARBA00045369"/>
    </source>
</evidence>
<keyword evidence="18" id="KW-0333">Golgi apparatus</keyword>
<keyword evidence="14" id="KW-0449">Lipoprotein</keyword>
<evidence type="ECO:0000259" key="21">
    <source>
        <dbReference type="SMART" id="SM00306"/>
    </source>
</evidence>
<feature type="chain" id="PRO_5047473426" description="Hedgehog protein" evidence="19">
    <location>
        <begin position="43"/>
        <end position="440"/>
    </location>
</feature>
<dbReference type="InterPro" id="IPR003586">
    <property type="entry name" value="Hint_dom_C"/>
</dbReference>
<accession>A0ABM1T8K9</accession>
<evidence type="ECO:0000256" key="19">
    <source>
        <dbReference type="SAM" id="SignalP"/>
    </source>
</evidence>
<keyword evidence="8 18" id="KW-0732">Signal</keyword>
<dbReference type="SUPFAM" id="SSF55166">
    <property type="entry name" value="Hedgehog/DD-peptidase"/>
    <property type="match status" value="1"/>
</dbReference>
<evidence type="ECO:0000256" key="9">
    <source>
        <dbReference type="ARBA" id="ARBA00022801"/>
    </source>
</evidence>
<keyword evidence="22" id="KW-1185">Reference proteome</keyword>
<organism evidence="22 23">
    <name type="scientific">Limulus polyphemus</name>
    <name type="common">Atlantic horseshoe crab</name>
    <dbReference type="NCBI Taxonomy" id="6850"/>
    <lineage>
        <taxon>Eukaryota</taxon>
        <taxon>Metazoa</taxon>
        <taxon>Ecdysozoa</taxon>
        <taxon>Arthropoda</taxon>
        <taxon>Chelicerata</taxon>
        <taxon>Merostomata</taxon>
        <taxon>Xiphosura</taxon>
        <taxon>Limulidae</taxon>
        <taxon>Limulus</taxon>
    </lineage>
</organism>
<keyword evidence="12 18" id="KW-0472">Membrane</keyword>
<evidence type="ECO:0000256" key="2">
    <source>
        <dbReference type="ARBA" id="ARBA00022473"/>
    </source>
</evidence>
<dbReference type="Gene3D" id="2.170.16.10">
    <property type="entry name" value="Hedgehog/Intein (Hint) domain"/>
    <property type="match status" value="1"/>
</dbReference>
<feature type="domain" description="Hint" evidence="21">
    <location>
        <begin position="215"/>
        <end position="322"/>
    </location>
</feature>
<reference evidence="23" key="1">
    <citation type="submission" date="2025-08" db="UniProtKB">
        <authorList>
            <consortium name="RefSeq"/>
        </authorList>
    </citation>
    <scope>IDENTIFICATION</scope>
    <source>
        <tissue evidence="23">Muscle</tissue>
    </source>
</reference>
<evidence type="ECO:0000256" key="15">
    <source>
        <dbReference type="ARBA" id="ARBA00023301"/>
    </source>
</evidence>
<evidence type="ECO:0000256" key="8">
    <source>
        <dbReference type="ARBA" id="ARBA00022729"/>
    </source>
</evidence>
<evidence type="ECO:0000256" key="12">
    <source>
        <dbReference type="ARBA" id="ARBA00023136"/>
    </source>
</evidence>
<dbReference type="Proteomes" id="UP000694941">
    <property type="component" value="Unplaced"/>
</dbReference>
<comment type="subcellular location">
    <molecule>Sonic hedgehog protein</molecule>
    <subcellularLocation>
        <location evidence="18">Endoplasmic reticulum membrane</location>
    </subcellularLocation>
    <subcellularLocation>
        <location evidence="18">Golgi apparatus membrane</location>
    </subcellularLocation>
</comment>
<evidence type="ECO:0000256" key="18">
    <source>
        <dbReference type="RuleBase" id="RU280812"/>
    </source>
</evidence>
<name>A0ABM1T8K9_LIMPO</name>
<dbReference type="GeneID" id="106467624"/>
<evidence type="ECO:0000256" key="6">
    <source>
        <dbReference type="ARBA" id="ARBA00022716"/>
    </source>
</evidence>
<dbReference type="Pfam" id="PF01079">
    <property type="entry name" value="Hint"/>
    <property type="match status" value="1"/>
</dbReference>
<keyword evidence="10 18" id="KW-0068">Autocatalytic cleavage</keyword>
<dbReference type="InterPro" id="IPR006141">
    <property type="entry name" value="Intein_N"/>
</dbReference>
<evidence type="ECO:0000256" key="1">
    <source>
        <dbReference type="ARBA" id="ARBA00010649"/>
    </source>
</evidence>
<evidence type="ECO:0000256" key="3">
    <source>
        <dbReference type="ARBA" id="ARBA00022475"/>
    </source>
</evidence>
<dbReference type="InterPro" id="IPR036844">
    <property type="entry name" value="Hint_dom_sf"/>
</dbReference>
<dbReference type="PROSITE" id="PS50817">
    <property type="entry name" value="INTEIN_N_TER"/>
    <property type="match status" value="1"/>
</dbReference>
<evidence type="ECO:0000259" key="20">
    <source>
        <dbReference type="SMART" id="SM00305"/>
    </source>
</evidence>
<dbReference type="CDD" id="cd00081">
    <property type="entry name" value="Hint"/>
    <property type="match status" value="1"/>
</dbReference>
<keyword evidence="5" id="KW-0808">Transferase</keyword>
<dbReference type="InterPro" id="IPR001657">
    <property type="entry name" value="Hedgehog"/>
</dbReference>
<dbReference type="InterPro" id="IPR050387">
    <property type="entry name" value="Hedgehog_Signaling"/>
</dbReference>
<dbReference type="PIRSF" id="PIRSF009400">
    <property type="entry name" value="Peptidase_C46"/>
    <property type="match status" value="1"/>
</dbReference>
<comment type="function">
    <molecule>Protein hedgehog</molecule>
    <text evidence="18">The C-terminal part of the hedgehog protein precursor displays an autoproteolysis activity that results in the cleavage of the full-length protein into two parts (N-product and C-product). In addition, the C-terminal part displays a cholesterol transferase activity that results by the covalent attachment of a cholesterol moiety to the C-terminal of the newly generated N-product.</text>
</comment>
<comment type="subcellular location">
    <molecule>Protein hedgehog N-product</molecule>
    <subcellularLocation>
        <location evidence="18">Cell membrane</location>
        <topology evidence="18">Lipid-anchor</topology>
    </subcellularLocation>
</comment>
<keyword evidence="3 18" id="KW-1003">Cell membrane</keyword>
<evidence type="ECO:0000256" key="11">
    <source>
        <dbReference type="ARBA" id="ARBA00022837"/>
    </source>
</evidence>
<dbReference type="InterPro" id="IPR000320">
    <property type="entry name" value="Hedgehog_signalling_dom"/>
</dbReference>
<feature type="domain" description="Hint" evidence="20">
    <location>
        <begin position="326"/>
        <end position="370"/>
    </location>
</feature>
<evidence type="ECO:0000256" key="4">
    <source>
        <dbReference type="ARBA" id="ARBA00022670"/>
    </source>
</evidence>
<dbReference type="Gene3D" id="3.30.1380.10">
    <property type="match status" value="1"/>
</dbReference>
<dbReference type="InterPro" id="IPR009045">
    <property type="entry name" value="Zn_M74/Hedgehog-like"/>
</dbReference>
<keyword evidence="15" id="KW-0504">Morphogen</keyword>
<dbReference type="RefSeq" id="XP_022252215.1">
    <property type="nucleotide sequence ID" value="XM_022396507.1"/>
</dbReference>
<gene>
    <name evidence="23" type="primary">LOC106467624</name>
</gene>
<proteinExistence type="inferred from homology"/>
<protein>
    <recommendedName>
        <fullName evidence="18">Hedgehog protein</fullName>
    </recommendedName>
</protein>
<dbReference type="PANTHER" id="PTHR11889">
    <property type="entry name" value="HEDGEHOG"/>
    <property type="match status" value="1"/>
</dbReference>
<dbReference type="PANTHER" id="PTHR11889:SF31">
    <property type="entry name" value="PROTEIN HEDGEHOG"/>
    <property type="match status" value="1"/>
</dbReference>
<evidence type="ECO:0000256" key="7">
    <source>
        <dbReference type="ARBA" id="ARBA00022723"/>
    </source>
</evidence>
<dbReference type="SUPFAM" id="SSF51294">
    <property type="entry name" value="Hedgehog/intein (Hint) domain"/>
    <property type="match status" value="1"/>
</dbReference>
<comment type="function">
    <text evidence="16">The C-terminal part of the hedgehog protein precursor displays an autoproteolysis activity that results in the cleavage of the full-length protein into two parts (N-product and C-product). In addition, the C-terminal part displays a cholesterol transferase activity that results by the covalent attachment of a cholesterol moiety to the C-terminal of the newly generated N-product. Once cleaved, the C-product has no signaling activity and diffuses from the cell.</text>
</comment>
<dbReference type="SMART" id="SM00306">
    <property type="entry name" value="HintN"/>
    <property type="match status" value="1"/>
</dbReference>